<accession>A0A7W5ZKA2</accession>
<proteinExistence type="predicted"/>
<dbReference type="AlphaFoldDB" id="A0A7W5ZKA2"/>
<evidence type="ECO:0000313" key="1">
    <source>
        <dbReference type="EMBL" id="MBB3838715.1"/>
    </source>
</evidence>
<comment type="caution">
    <text evidence="1">The sequence shown here is derived from an EMBL/GenBank/DDBJ whole genome shotgun (WGS) entry which is preliminary data.</text>
</comment>
<protein>
    <submittedName>
        <fullName evidence="1">Uncharacterized protein</fullName>
    </submittedName>
</protein>
<keyword evidence="2" id="KW-1185">Reference proteome</keyword>
<reference evidence="1 2" key="1">
    <citation type="submission" date="2020-08" db="EMBL/GenBank/DDBJ databases">
        <title>Genomic Encyclopedia of Type Strains, Phase IV (KMG-IV): sequencing the most valuable type-strain genomes for metagenomic binning, comparative biology and taxonomic classification.</title>
        <authorList>
            <person name="Goeker M."/>
        </authorList>
    </citation>
    <scope>NUCLEOTIDE SEQUENCE [LARGE SCALE GENOMIC DNA]</scope>
    <source>
        <strain evidence="1 2">DSM 17976</strain>
    </source>
</reference>
<dbReference type="EMBL" id="JACIBY010000005">
    <property type="protein sequence ID" value="MBB3838715.1"/>
    <property type="molecule type" value="Genomic_DNA"/>
</dbReference>
<dbReference type="RefSeq" id="WP_262889941.1">
    <property type="nucleotide sequence ID" value="NZ_JACIBY010000005.1"/>
</dbReference>
<gene>
    <name evidence="1" type="ORF">FHS57_002721</name>
</gene>
<evidence type="ECO:0000313" key="2">
    <source>
        <dbReference type="Proteomes" id="UP000541352"/>
    </source>
</evidence>
<dbReference type="Proteomes" id="UP000541352">
    <property type="component" value="Unassembled WGS sequence"/>
</dbReference>
<organism evidence="1 2">
    <name type="scientific">Runella defluvii</name>
    <dbReference type="NCBI Taxonomy" id="370973"/>
    <lineage>
        <taxon>Bacteria</taxon>
        <taxon>Pseudomonadati</taxon>
        <taxon>Bacteroidota</taxon>
        <taxon>Cytophagia</taxon>
        <taxon>Cytophagales</taxon>
        <taxon>Spirosomataceae</taxon>
        <taxon>Runella</taxon>
    </lineage>
</organism>
<name>A0A7W5ZKA2_9BACT</name>
<sequence length="44" mass="5079">MKTKKAAPTYSEKTMPYINLKNPEIKEQIDKMANILKKSTTTYS</sequence>